<dbReference type="KEGG" id="scia:HUG15_16405"/>
<evidence type="ECO:0000256" key="1">
    <source>
        <dbReference type="ARBA" id="ARBA00010996"/>
    </source>
</evidence>
<keyword evidence="8" id="KW-1185">Reference proteome</keyword>
<name>A0A7T7CCK7_9BACI</name>
<feature type="signal peptide" evidence="5">
    <location>
        <begin position="1"/>
        <end position="22"/>
    </location>
</feature>
<accession>A0A7T7CCK7</accession>
<feature type="disulfide bond" description="Redox-active" evidence="4">
    <location>
        <begin position="72"/>
        <end position="76"/>
    </location>
</feature>
<evidence type="ECO:0000313" key="8">
    <source>
        <dbReference type="Proteomes" id="UP000595823"/>
    </source>
</evidence>
<evidence type="ECO:0000256" key="5">
    <source>
        <dbReference type="SAM" id="SignalP"/>
    </source>
</evidence>
<dbReference type="Pfam" id="PF02630">
    <property type="entry name" value="SCO1-SenC"/>
    <property type="match status" value="1"/>
</dbReference>
<reference evidence="7 8" key="1">
    <citation type="submission" date="2020-06" db="EMBL/GenBank/DDBJ databases">
        <title>Genomic analysis of Salicibibacter sp. NKC5-3.</title>
        <authorList>
            <person name="Oh Y.J."/>
        </authorList>
    </citation>
    <scope>NUCLEOTIDE SEQUENCE [LARGE SCALE GENOMIC DNA]</scope>
    <source>
        <strain evidence="7 8">NKC5-3</strain>
    </source>
</reference>
<dbReference type="EMBL" id="CP054705">
    <property type="protein sequence ID" value="QQK77000.1"/>
    <property type="molecule type" value="Genomic_DNA"/>
</dbReference>
<dbReference type="SUPFAM" id="SSF52833">
    <property type="entry name" value="Thioredoxin-like"/>
    <property type="match status" value="1"/>
</dbReference>
<keyword evidence="2 3" id="KW-0186">Copper</keyword>
<feature type="binding site" evidence="3">
    <location>
        <position position="72"/>
    </location>
    <ligand>
        <name>Cu cation</name>
        <dbReference type="ChEBI" id="CHEBI:23378"/>
    </ligand>
</feature>
<dbReference type="PANTHER" id="PTHR12151:SF25">
    <property type="entry name" value="LINALOOL DEHYDRATASE_ISOMERASE DOMAIN-CONTAINING PROTEIN"/>
    <property type="match status" value="1"/>
</dbReference>
<dbReference type="InterPro" id="IPR013766">
    <property type="entry name" value="Thioredoxin_domain"/>
</dbReference>
<dbReference type="GO" id="GO:0046872">
    <property type="term" value="F:metal ion binding"/>
    <property type="evidence" value="ECO:0007669"/>
    <property type="project" value="UniProtKB-KW"/>
</dbReference>
<evidence type="ECO:0000256" key="4">
    <source>
        <dbReference type="PIRSR" id="PIRSR603782-2"/>
    </source>
</evidence>
<gene>
    <name evidence="7" type="ORF">HUG15_16405</name>
</gene>
<dbReference type="Proteomes" id="UP000595823">
    <property type="component" value="Chromosome"/>
</dbReference>
<dbReference type="AlphaFoldDB" id="A0A7T7CCK7"/>
<dbReference type="Gene3D" id="3.40.30.10">
    <property type="entry name" value="Glutaredoxin"/>
    <property type="match status" value="1"/>
</dbReference>
<evidence type="ECO:0000256" key="3">
    <source>
        <dbReference type="PIRSR" id="PIRSR603782-1"/>
    </source>
</evidence>
<evidence type="ECO:0000256" key="2">
    <source>
        <dbReference type="ARBA" id="ARBA00023008"/>
    </source>
</evidence>
<feature type="binding site" evidence="3">
    <location>
        <position position="162"/>
    </location>
    <ligand>
        <name>Cu cation</name>
        <dbReference type="ChEBI" id="CHEBI:23378"/>
    </ligand>
</feature>
<protein>
    <submittedName>
        <fullName evidence="7">SCO family protein</fullName>
    </submittedName>
</protein>
<organism evidence="7 8">
    <name type="scientific">Salicibibacter cibarius</name>
    <dbReference type="NCBI Taxonomy" id="2743000"/>
    <lineage>
        <taxon>Bacteria</taxon>
        <taxon>Bacillati</taxon>
        <taxon>Bacillota</taxon>
        <taxon>Bacilli</taxon>
        <taxon>Bacillales</taxon>
        <taxon>Bacillaceae</taxon>
        <taxon>Salicibibacter</taxon>
    </lineage>
</organism>
<feature type="domain" description="Thioredoxin" evidence="6">
    <location>
        <begin position="34"/>
        <end position="198"/>
    </location>
</feature>
<comment type="similarity">
    <text evidence="1">Belongs to the SCO1/2 family.</text>
</comment>
<dbReference type="RefSeq" id="WP_200124125.1">
    <property type="nucleotide sequence ID" value="NZ_CP054705.1"/>
</dbReference>
<evidence type="ECO:0000313" key="7">
    <source>
        <dbReference type="EMBL" id="QQK77000.1"/>
    </source>
</evidence>
<keyword evidence="4" id="KW-1015">Disulfide bond</keyword>
<dbReference type="InterPro" id="IPR036249">
    <property type="entry name" value="Thioredoxin-like_sf"/>
</dbReference>
<keyword evidence="5" id="KW-0732">Signal</keyword>
<proteinExistence type="inferred from homology"/>
<keyword evidence="3" id="KW-0479">Metal-binding</keyword>
<feature type="binding site" evidence="3">
    <location>
        <position position="76"/>
    </location>
    <ligand>
        <name>Cu cation</name>
        <dbReference type="ChEBI" id="CHEBI:23378"/>
    </ligand>
</feature>
<dbReference type="PROSITE" id="PS51352">
    <property type="entry name" value="THIOREDOXIN_2"/>
    <property type="match status" value="1"/>
</dbReference>
<dbReference type="InterPro" id="IPR003782">
    <property type="entry name" value="SCO1/SenC"/>
</dbReference>
<evidence type="ECO:0000259" key="6">
    <source>
        <dbReference type="PROSITE" id="PS51352"/>
    </source>
</evidence>
<dbReference type="CDD" id="cd02968">
    <property type="entry name" value="SCO"/>
    <property type="match status" value="1"/>
</dbReference>
<dbReference type="PANTHER" id="PTHR12151">
    <property type="entry name" value="ELECTRON TRANSPORT PROTIN SCO1/SENC FAMILY MEMBER"/>
    <property type="match status" value="1"/>
</dbReference>
<feature type="chain" id="PRO_5032664752" evidence="5">
    <location>
        <begin position="23"/>
        <end position="204"/>
    </location>
</feature>
<sequence>MIKKTAVAFGALLLFCSGCAWLYETGAENGTDLSESELYVDDFSFTNQDEETVTNEDLEGDYWVANMVFSRCPSVCNVMSPNMSSLQADLEDEGLDTTLVSFTVDPEFDDPETLRSYGENYNADFAGWHFLTGYEQEDIETIAQDTFASVVEMDPEGNDIIHSTQFYLVDPNGQVIRQYDGMDTDTEPIAEDIQAMYQADIEEK</sequence>